<dbReference type="InterPro" id="IPR017441">
    <property type="entry name" value="Protein_kinase_ATP_BS"/>
</dbReference>
<comment type="catalytic activity">
    <reaction evidence="7 8">
        <text>L-seryl-[protein] + ATP = O-phospho-L-seryl-[protein] + ADP + H(+)</text>
        <dbReference type="Rhea" id="RHEA:17989"/>
        <dbReference type="Rhea" id="RHEA-COMP:9863"/>
        <dbReference type="Rhea" id="RHEA-COMP:11604"/>
        <dbReference type="ChEBI" id="CHEBI:15378"/>
        <dbReference type="ChEBI" id="CHEBI:29999"/>
        <dbReference type="ChEBI" id="CHEBI:30616"/>
        <dbReference type="ChEBI" id="CHEBI:83421"/>
        <dbReference type="ChEBI" id="CHEBI:456216"/>
        <dbReference type="EC" id="2.7.11.1"/>
    </reaction>
</comment>
<evidence type="ECO:0000313" key="12">
    <source>
        <dbReference type="EMBL" id="QDZ38936.1"/>
    </source>
</evidence>
<dbReference type="InterPro" id="IPR001646">
    <property type="entry name" value="5peptide_repeat"/>
</dbReference>
<gene>
    <name evidence="12" type="ORF">FRE64_02655</name>
</gene>
<evidence type="ECO:0000256" key="2">
    <source>
        <dbReference type="ARBA" id="ARBA00022679"/>
    </source>
</evidence>
<dbReference type="GO" id="GO:0005524">
    <property type="term" value="F:ATP binding"/>
    <property type="evidence" value="ECO:0007669"/>
    <property type="project" value="UniProtKB-UniRule"/>
</dbReference>
<dbReference type="EMBL" id="CP042326">
    <property type="protein sequence ID" value="QDZ38936.1"/>
    <property type="molecule type" value="Genomic_DNA"/>
</dbReference>
<dbReference type="EC" id="2.7.11.1" evidence="8"/>
<dbReference type="PANTHER" id="PTHR24363:SF0">
    <property type="entry name" value="SERINE_THREONINE KINASE LIKE DOMAIN CONTAINING 1"/>
    <property type="match status" value="1"/>
</dbReference>
<dbReference type="Pfam" id="PF00805">
    <property type="entry name" value="Pentapeptide"/>
    <property type="match status" value="2"/>
</dbReference>
<dbReference type="SUPFAM" id="SSF56112">
    <property type="entry name" value="Protein kinase-like (PK-like)"/>
    <property type="match status" value="1"/>
</dbReference>
<keyword evidence="5 8" id="KW-0067">ATP-binding</keyword>
<dbReference type="Gene3D" id="1.10.510.10">
    <property type="entry name" value="Transferase(Phosphotransferase) domain 1"/>
    <property type="match status" value="1"/>
</dbReference>
<dbReference type="InterPro" id="IPR000719">
    <property type="entry name" value="Prot_kinase_dom"/>
</dbReference>
<dbReference type="KEGG" id="enn:FRE64_02655"/>
<protein>
    <recommendedName>
        <fullName evidence="8">Serine/threonine-protein kinase B</fullName>
        <ecNumber evidence="8">2.7.11.1</ecNumber>
    </recommendedName>
</protein>
<dbReference type="InterPro" id="IPR011009">
    <property type="entry name" value="Kinase-like_dom_sf"/>
</dbReference>
<dbReference type="Pfam" id="PF00069">
    <property type="entry name" value="Pkinase"/>
    <property type="match status" value="1"/>
</dbReference>
<evidence type="ECO:0000256" key="4">
    <source>
        <dbReference type="ARBA" id="ARBA00022777"/>
    </source>
</evidence>
<feature type="domain" description="Protein kinase" evidence="11">
    <location>
        <begin position="34"/>
        <end position="301"/>
    </location>
</feature>
<dbReference type="Proteomes" id="UP000318453">
    <property type="component" value="Chromosome"/>
</dbReference>
<comment type="similarity">
    <text evidence="8">Belongs to the protein kinase superfamily. Ser/Thr protein kinase family.</text>
</comment>
<keyword evidence="13" id="KW-1185">Reference proteome</keyword>
<proteinExistence type="inferred from homology"/>
<evidence type="ECO:0000256" key="3">
    <source>
        <dbReference type="ARBA" id="ARBA00022741"/>
    </source>
</evidence>
<evidence type="ECO:0000256" key="1">
    <source>
        <dbReference type="ARBA" id="ARBA00022527"/>
    </source>
</evidence>
<feature type="binding site" evidence="9">
    <location>
        <position position="65"/>
    </location>
    <ligand>
        <name>ATP</name>
        <dbReference type="ChEBI" id="CHEBI:30616"/>
    </ligand>
</feature>
<feature type="compositionally biased region" description="Gly residues" evidence="10">
    <location>
        <begin position="360"/>
        <end position="370"/>
    </location>
</feature>
<feature type="region of interest" description="Disordered" evidence="10">
    <location>
        <begin position="350"/>
        <end position="375"/>
    </location>
</feature>
<keyword evidence="4 8" id="KW-0418">Kinase</keyword>
<evidence type="ECO:0000256" key="7">
    <source>
        <dbReference type="ARBA" id="ARBA00048679"/>
    </source>
</evidence>
<dbReference type="PANTHER" id="PTHR24363">
    <property type="entry name" value="SERINE/THREONINE PROTEIN KINASE"/>
    <property type="match status" value="1"/>
</dbReference>
<dbReference type="SMART" id="SM00220">
    <property type="entry name" value="S_TKc"/>
    <property type="match status" value="1"/>
</dbReference>
<dbReference type="PROSITE" id="PS00107">
    <property type="entry name" value="PROTEIN_KINASE_ATP"/>
    <property type="match status" value="1"/>
</dbReference>
<sequence>MIYCLNPSCPQPKNPNNVRTCQTCGSDLKLNGRYIVGKTLGQGGFGATFLAVDTSLPGNPVCVIKQLRPANTSNSFLKMARDLFDREAETLGKLGNHPQIPRLLDYFEEKQQFFLVQDFVKGSNLQKEVKENGPFSEAAVRQFLTEILPLFEYIHSEKVIHRDIKPANIIRRGMDKKLVLIDFGAVKNRVNEEMAADLSGEDPLTAFAVGTPGYSPPEQMAMRPTYASDIYSLGASCIYLLSGKSPKDIGYNSRTGALDWEPYVNTSSHLKQVLGKMLEMAVRDRYQSAQAVLDALEMEAYEESLSQGLVKRTILAKQKQTENQSQRSSWNFELAESIRKRRIRMGLPTSQTRDLSQGRTTGGMSTGGRSKGSASRKLTAKQVVTQYKKGRRDFSQVDLYRLQLEEASLSKSIFRDANLMQTNFSKADLTEADFAKGILRRVILREARLSKAFFSEADLNKADLRKADLTLANFQGANLTEADLSGANLTNAKISEQQLKQAKTNWATILPNGKRALW</sequence>
<dbReference type="GO" id="GO:0004674">
    <property type="term" value="F:protein serine/threonine kinase activity"/>
    <property type="evidence" value="ECO:0007669"/>
    <property type="project" value="UniProtKB-UniRule"/>
</dbReference>
<evidence type="ECO:0000313" key="13">
    <source>
        <dbReference type="Proteomes" id="UP000318453"/>
    </source>
</evidence>
<keyword evidence="1 8" id="KW-0723">Serine/threonine-protein kinase</keyword>
<name>A0A5B8NIY6_9CHRO</name>
<evidence type="ECO:0000256" key="8">
    <source>
        <dbReference type="PIRNR" id="PIRNR000647"/>
    </source>
</evidence>
<dbReference type="NCBIfam" id="NF045510">
    <property type="entry name" value="4Cys_prefix_kin"/>
    <property type="match status" value="1"/>
</dbReference>
<keyword evidence="2 8" id="KW-0808">Transferase</keyword>
<evidence type="ECO:0000256" key="10">
    <source>
        <dbReference type="SAM" id="MobiDB-lite"/>
    </source>
</evidence>
<organism evidence="12 13">
    <name type="scientific">Euhalothece natronophila Z-M001</name>
    <dbReference type="NCBI Taxonomy" id="522448"/>
    <lineage>
        <taxon>Bacteria</taxon>
        <taxon>Bacillati</taxon>
        <taxon>Cyanobacteriota</taxon>
        <taxon>Cyanophyceae</taxon>
        <taxon>Oscillatoriophycideae</taxon>
        <taxon>Chroococcales</taxon>
        <taxon>Halothecacae</taxon>
        <taxon>Halothece cluster</taxon>
        <taxon>Euhalothece</taxon>
    </lineage>
</organism>
<evidence type="ECO:0000259" key="11">
    <source>
        <dbReference type="PROSITE" id="PS50011"/>
    </source>
</evidence>
<dbReference type="Gene3D" id="2.160.20.80">
    <property type="entry name" value="E3 ubiquitin-protein ligase SopA"/>
    <property type="match status" value="1"/>
</dbReference>
<dbReference type="PROSITE" id="PS50011">
    <property type="entry name" value="PROTEIN_KINASE_DOM"/>
    <property type="match status" value="1"/>
</dbReference>
<keyword evidence="3 8" id="KW-0547">Nucleotide-binding</keyword>
<reference evidence="12" key="1">
    <citation type="submission" date="2019-08" db="EMBL/GenBank/DDBJ databases">
        <title>Carotenoids and Carotenoid Binding Proteins in the Halophilic Cyanobacterium Euhalothece sp. ZM00.</title>
        <authorList>
            <person name="Cho S.M."/>
            <person name="Song J.Y."/>
            <person name="Park Y.-I."/>
        </authorList>
    </citation>
    <scope>NUCLEOTIDE SEQUENCE [LARGE SCALE GENOMIC DNA]</scope>
    <source>
        <strain evidence="12">Z-M001</strain>
    </source>
</reference>
<evidence type="ECO:0000256" key="5">
    <source>
        <dbReference type="ARBA" id="ARBA00022840"/>
    </source>
</evidence>
<dbReference type="GO" id="GO:0106310">
    <property type="term" value="F:protein serine kinase activity"/>
    <property type="evidence" value="ECO:0007669"/>
    <property type="project" value="RHEA"/>
</dbReference>
<dbReference type="OrthoDB" id="428645at2"/>
<evidence type="ECO:0000256" key="9">
    <source>
        <dbReference type="PROSITE-ProRule" id="PRU10141"/>
    </source>
</evidence>
<dbReference type="AlphaFoldDB" id="A0A5B8NIY6"/>
<dbReference type="CDD" id="cd14014">
    <property type="entry name" value="STKc_PknB_like"/>
    <property type="match status" value="1"/>
</dbReference>
<comment type="catalytic activity">
    <reaction evidence="6 8">
        <text>L-threonyl-[protein] + ATP = O-phospho-L-threonyl-[protein] + ADP + H(+)</text>
        <dbReference type="Rhea" id="RHEA:46608"/>
        <dbReference type="Rhea" id="RHEA-COMP:11060"/>
        <dbReference type="Rhea" id="RHEA-COMP:11605"/>
        <dbReference type="ChEBI" id="CHEBI:15378"/>
        <dbReference type="ChEBI" id="CHEBI:30013"/>
        <dbReference type="ChEBI" id="CHEBI:30616"/>
        <dbReference type="ChEBI" id="CHEBI:61977"/>
        <dbReference type="ChEBI" id="CHEBI:456216"/>
        <dbReference type="EC" id="2.7.11.1"/>
    </reaction>
</comment>
<dbReference type="InterPro" id="IPR016252">
    <property type="entry name" value="Ser/Thr_kinase_SpkB"/>
</dbReference>
<evidence type="ECO:0000256" key="6">
    <source>
        <dbReference type="ARBA" id="ARBA00047899"/>
    </source>
</evidence>
<dbReference type="RefSeq" id="WP_146294547.1">
    <property type="nucleotide sequence ID" value="NZ_CP042326.1"/>
</dbReference>
<accession>A0A5B8NIY6</accession>
<dbReference type="PIRSF" id="PIRSF000647">
    <property type="entry name" value="Ser/Thr_PK_SpkB"/>
    <property type="match status" value="1"/>
</dbReference>
<dbReference type="SUPFAM" id="SSF141571">
    <property type="entry name" value="Pentapeptide repeat-like"/>
    <property type="match status" value="1"/>
</dbReference>